<keyword evidence="5 11" id="KW-0560">Oxidoreductase</keyword>
<dbReference type="InterPro" id="IPR015955">
    <property type="entry name" value="Lactate_DH/Glyco_Ohase_4_C"/>
</dbReference>
<dbReference type="GO" id="GO:0030060">
    <property type="term" value="F:L-malate dehydrogenase (NAD+) activity"/>
    <property type="evidence" value="ECO:0007669"/>
    <property type="project" value="UniProtKB-EC"/>
</dbReference>
<feature type="binding site" evidence="9">
    <location>
        <position position="172"/>
    </location>
    <ligand>
        <name>substrate</name>
    </ligand>
</feature>
<feature type="binding site" evidence="10">
    <location>
        <position position="52"/>
    </location>
    <ligand>
        <name>NAD(+)</name>
        <dbReference type="ChEBI" id="CHEBI:57540"/>
    </ligand>
</feature>
<dbReference type="AlphaFoldDB" id="A0A0P7BE09"/>
<evidence type="ECO:0000256" key="10">
    <source>
        <dbReference type="PIRSR" id="PIRSR000102-3"/>
    </source>
</evidence>
<feature type="domain" description="Lactate/malate dehydrogenase N-terminal" evidence="13">
    <location>
        <begin position="21"/>
        <end position="164"/>
    </location>
</feature>
<evidence type="ECO:0000256" key="11">
    <source>
        <dbReference type="RuleBase" id="RU003369"/>
    </source>
</evidence>
<keyword evidence="16" id="KW-1185">Reference proteome</keyword>
<dbReference type="FunFam" id="3.40.50.720:FF:000013">
    <property type="entry name" value="Malate dehydrogenase"/>
    <property type="match status" value="1"/>
</dbReference>
<evidence type="ECO:0000259" key="13">
    <source>
        <dbReference type="Pfam" id="PF00056"/>
    </source>
</evidence>
<feature type="binding site" evidence="10">
    <location>
        <position position="244"/>
    </location>
    <ligand>
        <name>NAD(+)</name>
        <dbReference type="ChEBI" id="CHEBI:57540"/>
    </ligand>
</feature>
<dbReference type="PROSITE" id="PS00068">
    <property type="entry name" value="MDH"/>
    <property type="match status" value="1"/>
</dbReference>
<evidence type="ECO:0000256" key="2">
    <source>
        <dbReference type="ARBA" id="ARBA00011738"/>
    </source>
</evidence>
<dbReference type="PANTHER" id="PTHR11540:SF73">
    <property type="entry name" value="MALATE DEHYDROGENASE, MITOCHONDRIAL"/>
    <property type="match status" value="1"/>
</dbReference>
<dbReference type="Pfam" id="PF00056">
    <property type="entry name" value="Ldh_1_N"/>
    <property type="match status" value="1"/>
</dbReference>
<dbReference type="SUPFAM" id="SSF51735">
    <property type="entry name" value="NAD(P)-binding Rossmann-fold domains"/>
    <property type="match status" value="1"/>
</dbReference>
<comment type="caution">
    <text evidence="15">The sequence shown here is derived from an EMBL/GenBank/DDBJ whole genome shotgun (WGS) entry which is preliminary data.</text>
</comment>
<feature type="binding site" evidence="10">
    <location>
        <position position="113"/>
    </location>
    <ligand>
        <name>NAD(+)</name>
        <dbReference type="ChEBI" id="CHEBI:57540"/>
    </ligand>
</feature>
<accession>A0A0P7BE09</accession>
<gene>
    <name evidence="15" type="ORF">AK830_g8511</name>
</gene>
<dbReference type="Pfam" id="PF02866">
    <property type="entry name" value="Ldh_1_C"/>
    <property type="match status" value="1"/>
</dbReference>
<organism evidence="15 16">
    <name type="scientific">Neonectria ditissima</name>
    <dbReference type="NCBI Taxonomy" id="78410"/>
    <lineage>
        <taxon>Eukaryota</taxon>
        <taxon>Fungi</taxon>
        <taxon>Dikarya</taxon>
        <taxon>Ascomycota</taxon>
        <taxon>Pezizomycotina</taxon>
        <taxon>Sordariomycetes</taxon>
        <taxon>Hypocreomycetidae</taxon>
        <taxon>Hypocreales</taxon>
        <taxon>Nectriaceae</taxon>
        <taxon>Neonectria</taxon>
    </lineage>
</organism>
<keyword evidence="6 10" id="KW-0520">NAD</keyword>
<dbReference type="InterPro" id="IPR001236">
    <property type="entry name" value="Lactate/malate_DH_N"/>
</dbReference>
<feature type="active site" description="Proton acceptor" evidence="8">
    <location>
        <position position="196"/>
    </location>
</feature>
<dbReference type="Gene3D" id="3.40.50.720">
    <property type="entry name" value="NAD(P)-binding Rossmann-like Domain"/>
    <property type="match status" value="1"/>
</dbReference>
<keyword evidence="4 12" id="KW-0816">Tricarboxylic acid cycle</keyword>
<comment type="catalytic activity">
    <reaction evidence="7 12">
        <text>(S)-malate + NAD(+) = oxaloacetate + NADH + H(+)</text>
        <dbReference type="Rhea" id="RHEA:21432"/>
        <dbReference type="ChEBI" id="CHEBI:15378"/>
        <dbReference type="ChEBI" id="CHEBI:15589"/>
        <dbReference type="ChEBI" id="CHEBI:16452"/>
        <dbReference type="ChEBI" id="CHEBI:57540"/>
        <dbReference type="ChEBI" id="CHEBI:57945"/>
        <dbReference type="EC" id="1.1.1.37"/>
    </reaction>
</comment>
<dbReference type="InterPro" id="IPR022383">
    <property type="entry name" value="Lactate/malate_DH_C"/>
</dbReference>
<dbReference type="NCBIfam" id="TIGR01772">
    <property type="entry name" value="MDH_euk_gproteo"/>
    <property type="match status" value="1"/>
</dbReference>
<comment type="subunit">
    <text evidence="2">Homodimer.</text>
</comment>
<dbReference type="EMBL" id="LKCW01000146">
    <property type="protein sequence ID" value="KPM38019.1"/>
    <property type="molecule type" value="Genomic_DNA"/>
</dbReference>
<dbReference type="InterPro" id="IPR010097">
    <property type="entry name" value="Malate_DH_type1"/>
</dbReference>
<dbReference type="InterPro" id="IPR036291">
    <property type="entry name" value="NAD(P)-bd_dom_sf"/>
</dbReference>
<dbReference type="PIRSF" id="PIRSF000102">
    <property type="entry name" value="Lac_mal_DH"/>
    <property type="match status" value="1"/>
</dbReference>
<dbReference type="GO" id="GO:0005739">
    <property type="term" value="C:mitochondrion"/>
    <property type="evidence" value="ECO:0007669"/>
    <property type="project" value="TreeGrafter"/>
</dbReference>
<evidence type="ECO:0000256" key="7">
    <source>
        <dbReference type="ARBA" id="ARBA00048313"/>
    </source>
</evidence>
<evidence type="ECO:0000256" key="5">
    <source>
        <dbReference type="ARBA" id="ARBA00023002"/>
    </source>
</evidence>
<dbReference type="GO" id="GO:0006108">
    <property type="term" value="P:malate metabolic process"/>
    <property type="evidence" value="ECO:0007669"/>
    <property type="project" value="InterPro"/>
</dbReference>
<feature type="binding site" evidence="9">
    <location>
        <position position="106"/>
    </location>
    <ligand>
        <name>substrate</name>
    </ligand>
</feature>
<sequence>MFAASKLQRRAFSVSARNLSKVTVLGAAGGIGQPLSLLLKLNPRVTELALYDIRGGPGVAADISHVNTKSSVKGYEPSPSGLASALKGAEVVLIPAGVPRKPGMSRDDLFNTNASIVRDLAKAAAESSPDAKVLVIANPVNSTVPIVAEVYKSKGVYNPKKLFGVTTLDVVRASRFVSEIKDTDPKDENVTVIGGHSGVTIVPLFSQSNHPDLSSNAELLKRVQFGGDEVVQAKDGAGSATLSMAMAGARMADSLLRAGQGEKGVVEPSFVESPLYKDQGVTFFSSKVELGPNGVEKIHDIGKVDATEEKLIEACLGDLKKNIEKGVKFVAENPGN</sequence>
<feature type="binding site" evidence="9">
    <location>
        <position position="100"/>
    </location>
    <ligand>
        <name>substrate</name>
    </ligand>
</feature>
<evidence type="ECO:0000313" key="16">
    <source>
        <dbReference type="Proteomes" id="UP000050424"/>
    </source>
</evidence>
<comment type="similarity">
    <text evidence="1">Belongs to the LDH/MDH superfamily. MDH type 1 family.</text>
</comment>
<evidence type="ECO:0000256" key="9">
    <source>
        <dbReference type="PIRSR" id="PIRSR000102-2"/>
    </source>
</evidence>
<dbReference type="FunFam" id="3.90.110.10:FF:000001">
    <property type="entry name" value="Malate dehydrogenase"/>
    <property type="match status" value="1"/>
</dbReference>
<dbReference type="SUPFAM" id="SSF56327">
    <property type="entry name" value="LDH C-terminal domain-like"/>
    <property type="match status" value="1"/>
</dbReference>
<dbReference type="Proteomes" id="UP000050424">
    <property type="component" value="Unassembled WGS sequence"/>
</dbReference>
<dbReference type="CDD" id="cd01337">
    <property type="entry name" value="MDH_glyoxysomal_mitochondrial"/>
    <property type="match status" value="1"/>
</dbReference>
<evidence type="ECO:0000256" key="1">
    <source>
        <dbReference type="ARBA" id="ARBA00008824"/>
    </source>
</evidence>
<evidence type="ECO:0000256" key="4">
    <source>
        <dbReference type="ARBA" id="ARBA00022532"/>
    </source>
</evidence>
<feature type="domain" description="Lactate/malate dehydrogenase C-terminal" evidence="14">
    <location>
        <begin position="166"/>
        <end position="330"/>
    </location>
</feature>
<dbReference type="Gene3D" id="3.90.110.10">
    <property type="entry name" value="Lactate dehydrogenase/glycoside hydrolase, family 4, C-terminal"/>
    <property type="match status" value="1"/>
</dbReference>
<feature type="binding site" evidence="9">
    <location>
        <position position="138"/>
    </location>
    <ligand>
        <name>substrate</name>
    </ligand>
</feature>
<dbReference type="InterPro" id="IPR001252">
    <property type="entry name" value="Malate_DH_AS"/>
</dbReference>
<dbReference type="OrthoDB" id="4069699at2759"/>
<dbReference type="PANTHER" id="PTHR11540">
    <property type="entry name" value="MALATE AND LACTATE DEHYDROGENASE"/>
    <property type="match status" value="1"/>
</dbReference>
<feature type="binding site" evidence="10">
    <location>
        <begin position="136"/>
        <end position="138"/>
    </location>
    <ligand>
        <name>NAD(+)</name>
        <dbReference type="ChEBI" id="CHEBI:57540"/>
    </ligand>
</feature>
<feature type="binding site" evidence="10">
    <location>
        <begin position="26"/>
        <end position="32"/>
    </location>
    <ligand>
        <name>NAD(+)</name>
        <dbReference type="ChEBI" id="CHEBI:57540"/>
    </ligand>
</feature>
<reference evidence="15 16" key="1">
    <citation type="submission" date="2015-09" db="EMBL/GenBank/DDBJ databases">
        <title>Draft genome of a European isolate of the apple canker pathogen Neonectria ditissima.</title>
        <authorList>
            <person name="Gomez-Cortecero A."/>
            <person name="Harrison R.J."/>
            <person name="Armitage A.D."/>
        </authorList>
    </citation>
    <scope>NUCLEOTIDE SEQUENCE [LARGE SCALE GENOMIC DNA]</scope>
    <source>
        <strain evidence="15 16">R09/05</strain>
    </source>
</reference>
<dbReference type="InterPro" id="IPR001557">
    <property type="entry name" value="L-lactate/malate_DH"/>
</dbReference>
<dbReference type="GO" id="GO:0006099">
    <property type="term" value="P:tricarboxylic acid cycle"/>
    <property type="evidence" value="ECO:0007669"/>
    <property type="project" value="UniProtKB-KW"/>
</dbReference>
<name>A0A0P7BE09_9HYPO</name>
<evidence type="ECO:0000256" key="6">
    <source>
        <dbReference type="ARBA" id="ARBA00023027"/>
    </source>
</evidence>
<dbReference type="EC" id="1.1.1.37" evidence="3 12"/>
<protein>
    <recommendedName>
        <fullName evidence="3 12">Malate dehydrogenase</fullName>
        <ecNumber evidence="3 12">1.1.1.37</ecNumber>
    </recommendedName>
</protein>
<dbReference type="STRING" id="78410.A0A0P7BE09"/>
<evidence type="ECO:0000259" key="14">
    <source>
        <dbReference type="Pfam" id="PF02866"/>
    </source>
</evidence>
<proteinExistence type="inferred from homology"/>
<evidence type="ECO:0000256" key="12">
    <source>
        <dbReference type="RuleBase" id="RU003405"/>
    </source>
</evidence>
<evidence type="ECO:0000256" key="3">
    <source>
        <dbReference type="ARBA" id="ARBA00012995"/>
    </source>
</evidence>
<evidence type="ECO:0000256" key="8">
    <source>
        <dbReference type="PIRSR" id="PIRSR000102-1"/>
    </source>
</evidence>
<evidence type="ECO:0000313" key="15">
    <source>
        <dbReference type="EMBL" id="KPM38019.1"/>
    </source>
</evidence>